<dbReference type="AlphaFoldDB" id="T0MBV9"/>
<dbReference type="InterPro" id="IPR015943">
    <property type="entry name" value="WD40/YVTN_repeat-like_dom_sf"/>
</dbReference>
<keyword evidence="1 3" id="KW-0853">WD repeat</keyword>
<dbReference type="Gene3D" id="2.130.10.10">
    <property type="entry name" value="YVTN repeat-like/Quinoprotein amine dehydrogenase"/>
    <property type="match status" value="1"/>
</dbReference>
<protein>
    <submittedName>
        <fullName evidence="4">Wd40 repeat-containing protein</fullName>
    </submittedName>
</protein>
<feature type="repeat" description="WD" evidence="3">
    <location>
        <begin position="167"/>
        <end position="197"/>
    </location>
</feature>
<dbReference type="PRINTS" id="PR00320">
    <property type="entry name" value="GPROTEINBRPT"/>
</dbReference>
<dbReference type="PANTHER" id="PTHR19846:SF0">
    <property type="entry name" value="PRE-MRNA PROCESSING FACTOR 4"/>
    <property type="match status" value="1"/>
</dbReference>
<dbReference type="InterPro" id="IPR001680">
    <property type="entry name" value="WD40_rpt"/>
</dbReference>
<dbReference type="PROSITE" id="PS00678">
    <property type="entry name" value="WD_REPEATS_1"/>
    <property type="match status" value="1"/>
</dbReference>
<dbReference type="GO" id="GO:0017070">
    <property type="term" value="F:U6 snRNA binding"/>
    <property type="evidence" value="ECO:0007669"/>
    <property type="project" value="TreeGrafter"/>
</dbReference>
<dbReference type="EMBL" id="KE647255">
    <property type="protein sequence ID" value="EQB60681.1"/>
    <property type="molecule type" value="Genomic_DNA"/>
</dbReference>
<dbReference type="InterPro" id="IPR019775">
    <property type="entry name" value="WD40_repeat_CS"/>
</dbReference>
<dbReference type="GO" id="GO:0046540">
    <property type="term" value="C:U4/U6 x U5 tri-snRNP complex"/>
    <property type="evidence" value="ECO:0007669"/>
    <property type="project" value="TreeGrafter"/>
</dbReference>
<dbReference type="PANTHER" id="PTHR19846">
    <property type="entry name" value="WD40 REPEAT PROTEIN"/>
    <property type="match status" value="1"/>
</dbReference>
<dbReference type="PROSITE" id="PS50082">
    <property type="entry name" value="WD_REPEATS_2"/>
    <property type="match status" value="3"/>
</dbReference>
<dbReference type="InterPro" id="IPR036322">
    <property type="entry name" value="WD40_repeat_dom_sf"/>
</dbReference>
<evidence type="ECO:0000256" key="2">
    <source>
        <dbReference type="ARBA" id="ARBA00022737"/>
    </source>
</evidence>
<dbReference type="SUPFAM" id="SSF50978">
    <property type="entry name" value="WD40 repeat-like"/>
    <property type="match status" value="1"/>
</dbReference>
<dbReference type="Proteomes" id="UP000053780">
    <property type="component" value="Unassembled WGS sequence"/>
</dbReference>
<dbReference type="CDD" id="cd00200">
    <property type="entry name" value="WD40"/>
    <property type="match status" value="1"/>
</dbReference>
<evidence type="ECO:0000256" key="3">
    <source>
        <dbReference type="PROSITE-ProRule" id="PRU00221"/>
    </source>
</evidence>
<keyword evidence="5" id="KW-1185">Reference proteome</keyword>
<gene>
    <name evidence="4" type="ORF">NAPIS_ORF01748</name>
</gene>
<accession>T0MBV9</accession>
<dbReference type="Pfam" id="PF00400">
    <property type="entry name" value="WD40"/>
    <property type="match status" value="3"/>
</dbReference>
<reference evidence="4 5" key="1">
    <citation type="journal article" date="2013" name="BMC Genomics">
        <title>Genome sequencing and comparative genomics of honey bee microsporidia, Nosema apis reveal novel insights into host-parasite interactions.</title>
        <authorList>
            <person name="Chen Yp."/>
            <person name="Pettis J.S."/>
            <person name="Zhao Y."/>
            <person name="Liu X."/>
            <person name="Tallon L.J."/>
            <person name="Sadzewicz L.D."/>
            <person name="Li R."/>
            <person name="Zheng H."/>
            <person name="Huang S."/>
            <person name="Zhang X."/>
            <person name="Hamilton M.C."/>
            <person name="Pernal S.F."/>
            <person name="Melathopoulos A.P."/>
            <person name="Yan X."/>
            <person name="Evans J.D."/>
        </authorList>
    </citation>
    <scope>NUCLEOTIDE SEQUENCE [LARGE SCALE GENOMIC DNA]</scope>
    <source>
        <strain evidence="4 5">BRL 01</strain>
    </source>
</reference>
<name>T0MBV9_9MICR</name>
<dbReference type="GO" id="GO:0030621">
    <property type="term" value="F:U4 snRNA binding"/>
    <property type="evidence" value="ECO:0007669"/>
    <property type="project" value="TreeGrafter"/>
</dbReference>
<sequence>MNSQKIKLNNLNKDLLTKVFLNFDLKMLKKLMKSSRFIFYQIKNDLLLWKIMSKLNSNSIPKCIKEVRFQHLLQKYIKRSINESILIFKSQQKDITGLSVHKDRIIISSDDASVNIFNLQGKLVQKFKGHRGGVWTFAQNDKYLVTGSTDRCAIIWDINEGIFNHILKGHLSTVRVIKLNGDYICTGGRDGVIRVWNFFGECLHILSGHTKSVRCLDMDDNFLVSGSYDGTVMLWNYKNGQKICNLEPHKHRVYTVLLGKKFIVSSGVDSFVNISNIKGNFLYSYKHNSDLVMSLSFSDNERFLISLDITEILCKWDLKKHEVVYCIKTSDPTSFSIHNDLLFLSTLTELKVYDYSTGLFIRRIMDAEKIIKVEAINNIIVVGYSNCKNFFISIYRYDI</sequence>
<proteinExistence type="predicted"/>
<evidence type="ECO:0000313" key="4">
    <source>
        <dbReference type="EMBL" id="EQB60681.1"/>
    </source>
</evidence>
<organism evidence="4 5">
    <name type="scientific">Vairimorpha apis BRL 01</name>
    <dbReference type="NCBI Taxonomy" id="1037528"/>
    <lineage>
        <taxon>Eukaryota</taxon>
        <taxon>Fungi</taxon>
        <taxon>Fungi incertae sedis</taxon>
        <taxon>Microsporidia</taxon>
        <taxon>Nosematidae</taxon>
        <taxon>Vairimorpha</taxon>
    </lineage>
</organism>
<dbReference type="OrthoDB" id="190105at2759"/>
<feature type="repeat" description="WD" evidence="3">
    <location>
        <begin position="206"/>
        <end position="245"/>
    </location>
</feature>
<evidence type="ECO:0000313" key="5">
    <source>
        <dbReference type="Proteomes" id="UP000053780"/>
    </source>
</evidence>
<evidence type="ECO:0000256" key="1">
    <source>
        <dbReference type="ARBA" id="ARBA00022574"/>
    </source>
</evidence>
<dbReference type="GO" id="GO:0000398">
    <property type="term" value="P:mRNA splicing, via spliceosome"/>
    <property type="evidence" value="ECO:0007669"/>
    <property type="project" value="TreeGrafter"/>
</dbReference>
<dbReference type="SMART" id="SM00320">
    <property type="entry name" value="WD40"/>
    <property type="match status" value="6"/>
</dbReference>
<feature type="repeat" description="WD" evidence="3">
    <location>
        <begin position="127"/>
        <end position="161"/>
    </location>
</feature>
<dbReference type="HOGENOM" id="CLU_000288_103_6_1"/>
<dbReference type="VEuPathDB" id="MicrosporidiaDB:NAPIS_ORF01748"/>
<keyword evidence="2" id="KW-0677">Repeat</keyword>
<dbReference type="PROSITE" id="PS50294">
    <property type="entry name" value="WD_REPEATS_REGION"/>
    <property type="match status" value="2"/>
</dbReference>
<dbReference type="InterPro" id="IPR020472">
    <property type="entry name" value="WD40_PAC1"/>
</dbReference>